<reference evidence="2" key="1">
    <citation type="submission" date="2017-09" db="EMBL/GenBank/DDBJ databases">
        <authorList>
            <person name="Varghese N."/>
            <person name="Submissions S."/>
        </authorList>
    </citation>
    <scope>NUCLEOTIDE SEQUENCE [LARGE SCALE GENOMIC DNA]</scope>
    <source>
        <strain evidence="2">CGMCC 4.6857</strain>
    </source>
</reference>
<sequence length="260" mass="27385">MVDLPWLPCPDSAEVGDLIDEAAKLAQWVPGEKPLRQAGGLNLSAEVSSALELLEPLDLGTPAAAVAGSWAAIEALFVGPGDGRNRVTAAIRMARIVACSYIRTELTALANAYAGECADALAIGIRQIPEDIEKARMFEDALRAGTLAGFSRPRHCLALERMQALASQPAEILPKIVSQLEDAFRRLYRQRNLVLHAGDLTSVALAGTLRTAAPLVGAGVDRIVHASAVGGTSPLQVAATAEVNLERVVDGDTRLVELLG</sequence>
<name>A0A285HE10_9ACTN</name>
<dbReference type="OrthoDB" id="5116314at2"/>
<proteinExistence type="predicted"/>
<protein>
    <submittedName>
        <fullName evidence="1">Uncharacterized protein</fullName>
    </submittedName>
</protein>
<dbReference type="AlphaFoldDB" id="A0A285HE10"/>
<gene>
    <name evidence="1" type="ORF">SAMN05421748_104190</name>
</gene>
<accession>A0A285HE10</accession>
<organism evidence="1 2">
    <name type="scientific">Paractinoplanes atraurantiacus</name>
    <dbReference type="NCBI Taxonomy" id="1036182"/>
    <lineage>
        <taxon>Bacteria</taxon>
        <taxon>Bacillati</taxon>
        <taxon>Actinomycetota</taxon>
        <taxon>Actinomycetes</taxon>
        <taxon>Micromonosporales</taxon>
        <taxon>Micromonosporaceae</taxon>
        <taxon>Paractinoplanes</taxon>
    </lineage>
</organism>
<dbReference type="RefSeq" id="WP_097320081.1">
    <property type="nucleotide sequence ID" value="NZ_OBDY01000004.1"/>
</dbReference>
<keyword evidence="2" id="KW-1185">Reference proteome</keyword>
<dbReference type="Proteomes" id="UP000219612">
    <property type="component" value="Unassembled WGS sequence"/>
</dbReference>
<dbReference type="EMBL" id="OBDY01000004">
    <property type="protein sequence ID" value="SNY33803.1"/>
    <property type="molecule type" value="Genomic_DNA"/>
</dbReference>
<evidence type="ECO:0000313" key="1">
    <source>
        <dbReference type="EMBL" id="SNY33803.1"/>
    </source>
</evidence>
<evidence type="ECO:0000313" key="2">
    <source>
        <dbReference type="Proteomes" id="UP000219612"/>
    </source>
</evidence>